<dbReference type="Gene3D" id="2.40.360.20">
    <property type="match status" value="1"/>
</dbReference>
<dbReference type="STRING" id="1080227.A8L45_17840"/>
<comment type="caution">
    <text evidence="1">The sequence shown here is derived from an EMBL/GenBank/DDBJ whole genome shotgun (WGS) entry which is preliminary data.</text>
</comment>
<evidence type="ECO:0000313" key="2">
    <source>
        <dbReference type="Proteomes" id="UP000094936"/>
    </source>
</evidence>
<organism evidence="1 2">
    <name type="scientific">Veronia pacifica</name>
    <dbReference type="NCBI Taxonomy" id="1080227"/>
    <lineage>
        <taxon>Bacteria</taxon>
        <taxon>Pseudomonadati</taxon>
        <taxon>Pseudomonadota</taxon>
        <taxon>Gammaproteobacteria</taxon>
        <taxon>Vibrionales</taxon>
        <taxon>Vibrionaceae</taxon>
        <taxon>Veronia</taxon>
    </lineage>
</organism>
<dbReference type="OrthoDB" id="6401137at2"/>
<name>A0A1C3EDB0_9GAMM</name>
<dbReference type="Proteomes" id="UP000094936">
    <property type="component" value="Unassembled WGS sequence"/>
</dbReference>
<accession>A0A1C3EDB0</accession>
<protein>
    <submittedName>
        <fullName evidence="1">Uncharacterized protein</fullName>
    </submittedName>
</protein>
<dbReference type="PROSITE" id="PS51257">
    <property type="entry name" value="PROKAR_LIPOPROTEIN"/>
    <property type="match status" value="1"/>
</dbReference>
<reference evidence="1 2" key="1">
    <citation type="submission" date="2016-05" db="EMBL/GenBank/DDBJ databases">
        <title>Genomic Taxonomy of the Vibrionaceae.</title>
        <authorList>
            <person name="Gomez-Gil B."/>
            <person name="Enciso-Ibarra J."/>
        </authorList>
    </citation>
    <scope>NUCLEOTIDE SEQUENCE [LARGE SCALE GENOMIC DNA]</scope>
    <source>
        <strain evidence="1 2">CAIM 1920</strain>
    </source>
</reference>
<sequence length="233" mass="24862">MMIKKVTYLSALIFIQACGGGSGDGETGGGGSVTATQCFPSYLGEVGSKLDTVSDKTDFQGTEIINSSQSVQRKITYQGISDVSEIVDNDDANNLAYVKINDIEKKLTLLANKDVEGTSEILPSGLEINYTIAQGTTLTSENVTLRSTGSPDVVADISVTFQGIESISIPAGTFNACRFDITFSQNGVSRQFDQFWYNVGNGIELRSTSFSFGVAETEEIRSAILNGNTLEGI</sequence>
<dbReference type="EMBL" id="LYBM01000039">
    <property type="protein sequence ID" value="ODA31223.1"/>
    <property type="molecule type" value="Genomic_DNA"/>
</dbReference>
<gene>
    <name evidence="1" type="ORF">A8L45_17840</name>
</gene>
<dbReference type="AlphaFoldDB" id="A0A1C3EDB0"/>
<keyword evidence="2" id="KW-1185">Reference proteome</keyword>
<proteinExistence type="predicted"/>
<evidence type="ECO:0000313" key="1">
    <source>
        <dbReference type="EMBL" id="ODA31223.1"/>
    </source>
</evidence>
<dbReference type="RefSeq" id="WP_068904722.1">
    <property type="nucleotide sequence ID" value="NZ_JBHUIF010000029.1"/>
</dbReference>